<organism evidence="1 2">
    <name type="scientific">Enterocloster alcoholdehydrogenati</name>
    <dbReference type="NCBI Taxonomy" id="2547410"/>
    <lineage>
        <taxon>Bacteria</taxon>
        <taxon>Bacillati</taxon>
        <taxon>Bacillota</taxon>
        <taxon>Clostridia</taxon>
        <taxon>Lachnospirales</taxon>
        <taxon>Lachnospiraceae</taxon>
        <taxon>Enterocloster</taxon>
    </lineage>
</organism>
<evidence type="ECO:0000313" key="1">
    <source>
        <dbReference type="EMBL" id="GAA6268745.1"/>
    </source>
</evidence>
<gene>
    <name evidence="1" type="ORF">F130042H8_18050</name>
</gene>
<comment type="caution">
    <text evidence="1">The sequence shown here is derived from an EMBL/GenBank/DDBJ whole genome shotgun (WGS) entry which is preliminary data.</text>
</comment>
<protein>
    <submittedName>
        <fullName evidence="1">Uncharacterized protein</fullName>
    </submittedName>
</protein>
<name>A0ABQ0AXI1_9FIRM</name>
<evidence type="ECO:0000313" key="2">
    <source>
        <dbReference type="Proteomes" id="UP001600894"/>
    </source>
</evidence>
<sequence length="108" mass="11713">MGTDMDTGIALDAGVLRPVHPSIFSQRQCPGGALRHTGPAAYAEPSGFGIVTVFAVDIAALKKDCRSVARAVYAAEWNDPVDDSFHQRTFLSRIWPFLEAPSPRPVVF</sequence>
<reference evidence="1 2" key="1">
    <citation type="submission" date="2024-04" db="EMBL/GenBank/DDBJ databases">
        <title>Defined microbial consortia suppress multidrug-resistant proinflammatory Enterobacteriaceae via ecological control.</title>
        <authorList>
            <person name="Furuichi M."/>
            <person name="Kawaguchi T."/>
            <person name="Pust M."/>
            <person name="Yasuma K."/>
            <person name="Plichta D."/>
            <person name="Hasegawa N."/>
            <person name="Ohya T."/>
            <person name="Bhattarai S."/>
            <person name="Sasajima S."/>
            <person name="Aoto Y."/>
            <person name="Tuganbaev T."/>
            <person name="Yaginuma M."/>
            <person name="Ueda M."/>
            <person name="Okahashi N."/>
            <person name="Amafuji K."/>
            <person name="Kiridooshi Y."/>
            <person name="Sugita K."/>
            <person name="Strazar M."/>
            <person name="Skelly A."/>
            <person name="Suda W."/>
            <person name="Hattori M."/>
            <person name="Nakamoto N."/>
            <person name="Caballero S."/>
            <person name="Norman J."/>
            <person name="Olle B."/>
            <person name="Tanoue T."/>
            <person name="Arita M."/>
            <person name="Bucci V."/>
            <person name="Atarashi K."/>
            <person name="Xavier R."/>
            <person name="Honda K."/>
        </authorList>
    </citation>
    <scope>NUCLEOTIDE SEQUENCE [LARGE SCALE GENOMIC DNA]</scope>
    <source>
        <strain evidence="2">f13</strain>
    </source>
</reference>
<proteinExistence type="predicted"/>
<accession>A0ABQ0AXI1</accession>
<dbReference type="Proteomes" id="UP001600894">
    <property type="component" value="Unassembled WGS sequence"/>
</dbReference>
<keyword evidence="2" id="KW-1185">Reference proteome</keyword>
<dbReference type="EMBL" id="BAABXL010000001">
    <property type="protein sequence ID" value="GAA6268745.1"/>
    <property type="molecule type" value="Genomic_DNA"/>
</dbReference>